<dbReference type="SUPFAM" id="SSF57667">
    <property type="entry name" value="beta-beta-alpha zinc fingers"/>
    <property type="match status" value="2"/>
</dbReference>
<feature type="domain" description="C2H2-type" evidence="9">
    <location>
        <begin position="173"/>
        <end position="200"/>
    </location>
</feature>
<evidence type="ECO:0000256" key="3">
    <source>
        <dbReference type="ARBA" id="ARBA00022737"/>
    </source>
</evidence>
<evidence type="ECO:0000256" key="1">
    <source>
        <dbReference type="ARBA" id="ARBA00004123"/>
    </source>
</evidence>
<keyword evidence="4 7" id="KW-0863">Zinc-finger</keyword>
<dbReference type="RefSeq" id="XP_062705482.1">
    <property type="nucleotide sequence ID" value="XM_062849498.1"/>
</dbReference>
<dbReference type="InterPro" id="IPR036236">
    <property type="entry name" value="Znf_C2H2_sf"/>
</dbReference>
<dbReference type="Gene3D" id="3.30.160.60">
    <property type="entry name" value="Classic Zinc Finger"/>
    <property type="match status" value="3"/>
</dbReference>
<dbReference type="PROSITE" id="PS00028">
    <property type="entry name" value="ZINC_FINGER_C2H2_1"/>
    <property type="match status" value="5"/>
</dbReference>
<evidence type="ECO:0000256" key="2">
    <source>
        <dbReference type="ARBA" id="ARBA00022723"/>
    </source>
</evidence>
<feature type="domain" description="C2H2-type" evidence="9">
    <location>
        <begin position="230"/>
        <end position="258"/>
    </location>
</feature>
<reference evidence="10" key="2">
    <citation type="submission" date="2025-05" db="UniProtKB">
        <authorList>
            <consortium name="EnsemblMetazoa"/>
        </authorList>
    </citation>
    <scope>IDENTIFICATION</scope>
    <source>
        <strain evidence="10">Foshan</strain>
    </source>
</reference>
<organism evidence="10 11">
    <name type="scientific">Aedes albopictus</name>
    <name type="common">Asian tiger mosquito</name>
    <name type="synonym">Stegomyia albopicta</name>
    <dbReference type="NCBI Taxonomy" id="7160"/>
    <lineage>
        <taxon>Eukaryota</taxon>
        <taxon>Metazoa</taxon>
        <taxon>Ecdysozoa</taxon>
        <taxon>Arthropoda</taxon>
        <taxon>Hexapoda</taxon>
        <taxon>Insecta</taxon>
        <taxon>Pterygota</taxon>
        <taxon>Neoptera</taxon>
        <taxon>Endopterygota</taxon>
        <taxon>Diptera</taxon>
        <taxon>Nematocera</taxon>
        <taxon>Culicoidea</taxon>
        <taxon>Culicidae</taxon>
        <taxon>Culicinae</taxon>
        <taxon>Aedini</taxon>
        <taxon>Aedes</taxon>
        <taxon>Stegomyia</taxon>
    </lineage>
</organism>
<dbReference type="PANTHER" id="PTHR24394">
    <property type="entry name" value="ZINC FINGER PROTEIN"/>
    <property type="match status" value="1"/>
</dbReference>
<protein>
    <recommendedName>
        <fullName evidence="9">C2H2-type domain-containing protein</fullName>
    </recommendedName>
</protein>
<reference evidence="11" key="1">
    <citation type="journal article" date="2015" name="Proc. Natl. Acad. Sci. U.S.A.">
        <title>Genome sequence of the Asian Tiger mosquito, Aedes albopictus, reveals insights into its biology, genetics, and evolution.</title>
        <authorList>
            <person name="Chen X.G."/>
            <person name="Jiang X."/>
            <person name="Gu J."/>
            <person name="Xu M."/>
            <person name="Wu Y."/>
            <person name="Deng Y."/>
            <person name="Zhang C."/>
            <person name="Bonizzoni M."/>
            <person name="Dermauw W."/>
            <person name="Vontas J."/>
            <person name="Armbruster P."/>
            <person name="Huang X."/>
            <person name="Yang Y."/>
            <person name="Zhang H."/>
            <person name="He W."/>
            <person name="Peng H."/>
            <person name="Liu Y."/>
            <person name="Wu K."/>
            <person name="Chen J."/>
            <person name="Lirakis M."/>
            <person name="Topalis P."/>
            <person name="Van Leeuwen T."/>
            <person name="Hall A.B."/>
            <person name="Jiang X."/>
            <person name="Thorpe C."/>
            <person name="Mueller R.L."/>
            <person name="Sun C."/>
            <person name="Waterhouse R.M."/>
            <person name="Yan G."/>
            <person name="Tu Z.J."/>
            <person name="Fang X."/>
            <person name="James A.A."/>
        </authorList>
    </citation>
    <scope>NUCLEOTIDE SEQUENCE [LARGE SCALE GENOMIC DNA]</scope>
    <source>
        <strain evidence="11">Foshan</strain>
    </source>
</reference>
<feature type="domain" description="C2H2-type" evidence="9">
    <location>
        <begin position="77"/>
        <end position="105"/>
    </location>
</feature>
<keyword evidence="3" id="KW-0677">Repeat</keyword>
<dbReference type="SMART" id="SM00355">
    <property type="entry name" value="ZnF_C2H2"/>
    <property type="match status" value="5"/>
</dbReference>
<proteinExistence type="predicted"/>
<keyword evidence="5" id="KW-0862">Zinc</keyword>
<feature type="region of interest" description="Disordered" evidence="8">
    <location>
        <begin position="193"/>
        <end position="224"/>
    </location>
</feature>
<keyword evidence="6" id="KW-0539">Nucleus</keyword>
<dbReference type="Proteomes" id="UP000069940">
    <property type="component" value="Unassembled WGS sequence"/>
</dbReference>
<evidence type="ECO:0000256" key="5">
    <source>
        <dbReference type="ARBA" id="ARBA00022833"/>
    </source>
</evidence>
<dbReference type="EnsemblMetazoa" id="AALFPA23_020807.R30728">
    <property type="protein sequence ID" value="AALFPA23_020807.P30728"/>
    <property type="gene ID" value="AALFPA23_020807"/>
</dbReference>
<dbReference type="PROSITE" id="PS50157">
    <property type="entry name" value="ZINC_FINGER_C2H2_2"/>
    <property type="match status" value="5"/>
</dbReference>
<evidence type="ECO:0000313" key="10">
    <source>
        <dbReference type="EnsemblMetazoa" id="AALFPA23_020807.P30728"/>
    </source>
</evidence>
<dbReference type="PANTHER" id="PTHR24394:SF29">
    <property type="entry name" value="MYONEURIN"/>
    <property type="match status" value="1"/>
</dbReference>
<feature type="compositionally biased region" description="Low complexity" evidence="8">
    <location>
        <begin position="203"/>
        <end position="213"/>
    </location>
</feature>
<evidence type="ECO:0000259" key="9">
    <source>
        <dbReference type="PROSITE" id="PS50157"/>
    </source>
</evidence>
<evidence type="ECO:0000256" key="6">
    <source>
        <dbReference type="ARBA" id="ARBA00023242"/>
    </source>
</evidence>
<keyword evidence="11" id="KW-1185">Reference proteome</keyword>
<feature type="domain" description="C2H2-type" evidence="9">
    <location>
        <begin position="105"/>
        <end position="127"/>
    </location>
</feature>
<dbReference type="GeneID" id="115265189"/>
<name>A0ABM1ZQW3_AEDAL</name>
<dbReference type="InterPro" id="IPR013087">
    <property type="entry name" value="Znf_C2H2_type"/>
</dbReference>
<evidence type="ECO:0000256" key="8">
    <source>
        <dbReference type="SAM" id="MobiDB-lite"/>
    </source>
</evidence>
<evidence type="ECO:0000256" key="4">
    <source>
        <dbReference type="ARBA" id="ARBA00022771"/>
    </source>
</evidence>
<evidence type="ECO:0000313" key="11">
    <source>
        <dbReference type="Proteomes" id="UP000069940"/>
    </source>
</evidence>
<dbReference type="Pfam" id="PF00096">
    <property type="entry name" value="zf-C2H2"/>
    <property type="match status" value="2"/>
</dbReference>
<feature type="domain" description="C2H2-type" evidence="9">
    <location>
        <begin position="145"/>
        <end position="173"/>
    </location>
</feature>
<sequence>MDQCTLNTLWNVKSEPCEKSCFGMQQPDTPAEELYEVKTEMIVEGAKLEINCHDEELSDILPPTEPDKIGITIDRPFKCDVCPKTFQIKRTLYAHKRFTHGAKEHCCPICGKPIAYRHQIERHMQTHDPIHKRSSKETIINTDAIRCEICQKTFSTKAALGNHNIYVHKPRDHECEICGFRFRLRCRLMKHMEGHERKKQKSKSPSLGSSISSDQKVRSENNLRRGKSIHSCLKCSKQYTSKTKLNQHIRRKHPENSTMDKQHVEMEKLSNANDNCPQNDEMVFMFEVEVIKMEPE</sequence>
<evidence type="ECO:0000256" key="7">
    <source>
        <dbReference type="PROSITE-ProRule" id="PRU00042"/>
    </source>
</evidence>
<accession>A0ABM1ZQW3</accession>
<keyword evidence="2" id="KW-0479">Metal-binding</keyword>
<comment type="subcellular location">
    <subcellularLocation>
        <location evidence="1">Nucleus</location>
    </subcellularLocation>
</comment>